<gene>
    <name evidence="2" type="ORF">CYMTET_18408</name>
</gene>
<name>A0AAE0G8F7_9CHLO</name>
<evidence type="ECO:0000313" key="2">
    <source>
        <dbReference type="EMBL" id="KAK3273342.1"/>
    </source>
</evidence>
<keyword evidence="3" id="KW-1185">Reference proteome</keyword>
<evidence type="ECO:0000313" key="3">
    <source>
        <dbReference type="Proteomes" id="UP001190700"/>
    </source>
</evidence>
<protein>
    <submittedName>
        <fullName evidence="2">Uncharacterized protein</fullName>
    </submittedName>
</protein>
<comment type="caution">
    <text evidence="2">The sequence shown here is derived from an EMBL/GenBank/DDBJ whole genome shotgun (WGS) entry which is preliminary data.</text>
</comment>
<feature type="compositionally biased region" description="Basic and acidic residues" evidence="1">
    <location>
        <begin position="281"/>
        <end position="323"/>
    </location>
</feature>
<organism evidence="2 3">
    <name type="scientific">Cymbomonas tetramitiformis</name>
    <dbReference type="NCBI Taxonomy" id="36881"/>
    <lineage>
        <taxon>Eukaryota</taxon>
        <taxon>Viridiplantae</taxon>
        <taxon>Chlorophyta</taxon>
        <taxon>Pyramimonadophyceae</taxon>
        <taxon>Pyramimonadales</taxon>
        <taxon>Pyramimonadaceae</taxon>
        <taxon>Cymbomonas</taxon>
    </lineage>
</organism>
<dbReference type="AlphaFoldDB" id="A0AAE0G8F7"/>
<accession>A0AAE0G8F7</accession>
<feature type="compositionally biased region" description="Basic and acidic residues" evidence="1">
    <location>
        <begin position="201"/>
        <end position="272"/>
    </location>
</feature>
<proteinExistence type="predicted"/>
<dbReference type="Proteomes" id="UP001190700">
    <property type="component" value="Unassembled WGS sequence"/>
</dbReference>
<reference evidence="2 3" key="1">
    <citation type="journal article" date="2015" name="Genome Biol. Evol.">
        <title>Comparative Genomics of a Bacterivorous Green Alga Reveals Evolutionary Causalities and Consequences of Phago-Mixotrophic Mode of Nutrition.</title>
        <authorList>
            <person name="Burns J.A."/>
            <person name="Paasch A."/>
            <person name="Narechania A."/>
            <person name="Kim E."/>
        </authorList>
    </citation>
    <scope>NUCLEOTIDE SEQUENCE [LARGE SCALE GENOMIC DNA]</scope>
    <source>
        <strain evidence="2 3">PLY_AMNH</strain>
    </source>
</reference>
<evidence type="ECO:0000256" key="1">
    <source>
        <dbReference type="SAM" id="MobiDB-lite"/>
    </source>
</evidence>
<dbReference type="EMBL" id="LGRX02008515">
    <property type="protein sequence ID" value="KAK3273342.1"/>
    <property type="molecule type" value="Genomic_DNA"/>
</dbReference>
<sequence length="356" mass="40461">MDCEYALDSNKKWIPKPLLAGEFKQFLHNFNNLTTCDDWVGGCFCGFQQHHEFFEAAKQFCHRNAEKMFWVKPLSRSNMMTLESGVAPRNYANRMECFVLCYYVKEATPTDETHPAVHKRLPWMKNLIRVLGEEENADSDVVDKQFVASCRTNTWEYAPVHSSKFANNSEEKRINKHQKPLKLIHDLVNIHMRVLSKQEYDEVKRQREAHRKEQEKVEKEREKKTAVEMRETEKAAKQQEAEAAKAAKQQEVEAEKAAKRQQAEAAEADKAAKQQQAEAVKAAKKEKADAEKAAKQQADAEKAAKKQKAEAAKKEKAEADKAAKAAAAAAAGPIPKRQAAQGGKSESDHQAKRRKR</sequence>
<feature type="region of interest" description="Disordered" evidence="1">
    <location>
        <begin position="201"/>
        <end position="356"/>
    </location>
</feature>